<dbReference type="AlphaFoldDB" id="A0A6L9ULX5"/>
<dbReference type="EMBL" id="WUEY01000041">
    <property type="protein sequence ID" value="NEI74840.1"/>
    <property type="molecule type" value="Genomic_DNA"/>
</dbReference>
<evidence type="ECO:0000259" key="5">
    <source>
        <dbReference type="PROSITE" id="PS51352"/>
    </source>
</evidence>
<accession>A0A6L9ULX5</accession>
<feature type="binding site" evidence="3">
    <location>
        <position position="78"/>
    </location>
    <ligand>
        <name>Cu cation</name>
        <dbReference type="ChEBI" id="CHEBI:23378"/>
    </ligand>
</feature>
<feature type="disulfide bond" description="Redox-active" evidence="4">
    <location>
        <begin position="74"/>
        <end position="78"/>
    </location>
</feature>
<dbReference type="Proteomes" id="UP000483035">
    <property type="component" value="Unassembled WGS sequence"/>
</dbReference>
<keyword evidence="3" id="KW-0479">Metal-binding</keyword>
<dbReference type="PROSITE" id="PS51352">
    <property type="entry name" value="THIOREDOXIN_2"/>
    <property type="match status" value="1"/>
</dbReference>
<feature type="domain" description="Thioredoxin" evidence="5">
    <location>
        <begin position="33"/>
        <end position="198"/>
    </location>
</feature>
<dbReference type="CDD" id="cd02968">
    <property type="entry name" value="SCO"/>
    <property type="match status" value="1"/>
</dbReference>
<dbReference type="PANTHER" id="PTHR12151:SF25">
    <property type="entry name" value="LINALOOL DEHYDRATASE_ISOMERASE DOMAIN-CONTAINING PROTEIN"/>
    <property type="match status" value="1"/>
</dbReference>
<dbReference type="InterPro" id="IPR036249">
    <property type="entry name" value="Thioredoxin-like_sf"/>
</dbReference>
<keyword evidence="2 3" id="KW-0186">Copper</keyword>
<comment type="caution">
    <text evidence="6">The sequence shown here is derived from an EMBL/GenBank/DDBJ whole genome shotgun (WGS) entry which is preliminary data.</text>
</comment>
<dbReference type="GO" id="GO:0046872">
    <property type="term" value="F:metal ion binding"/>
    <property type="evidence" value="ECO:0007669"/>
    <property type="project" value="UniProtKB-KW"/>
</dbReference>
<dbReference type="Pfam" id="PF02630">
    <property type="entry name" value="SCO1-SenC"/>
    <property type="match status" value="1"/>
</dbReference>
<evidence type="ECO:0000313" key="6">
    <source>
        <dbReference type="EMBL" id="NEI74840.1"/>
    </source>
</evidence>
<evidence type="ECO:0000256" key="4">
    <source>
        <dbReference type="PIRSR" id="PIRSR603782-2"/>
    </source>
</evidence>
<sequence>MTETPLWSRRSFCALVIGAVVSGCKGNFKWRLVDVDRMYPDLDFQMIDVRTGRPVSAQNYRGKLVVLFFGYTFCPEICPTTLLTLTSVMDKQTALKDEVNVLFVSVDLKRDTQAVLKQYVESFAPNVTGLSASENELAALARRYRVAYTVNPGTSADDYTVDHTATVFLFDRDGRLRLLAPYGTSDEDFDHDLELLAQGDDLG</sequence>
<dbReference type="InterPro" id="IPR013766">
    <property type="entry name" value="Thioredoxin_domain"/>
</dbReference>
<dbReference type="PANTHER" id="PTHR12151">
    <property type="entry name" value="ELECTRON TRANSPORT PROTIN SCO1/SENC FAMILY MEMBER"/>
    <property type="match status" value="1"/>
</dbReference>
<evidence type="ECO:0000313" key="7">
    <source>
        <dbReference type="Proteomes" id="UP000483035"/>
    </source>
</evidence>
<dbReference type="InterPro" id="IPR003782">
    <property type="entry name" value="SCO1/SenC"/>
</dbReference>
<evidence type="ECO:0000256" key="3">
    <source>
        <dbReference type="PIRSR" id="PIRSR603782-1"/>
    </source>
</evidence>
<organism evidence="6 7">
    <name type="scientific">Rhizobium lusitanum</name>
    <dbReference type="NCBI Taxonomy" id="293958"/>
    <lineage>
        <taxon>Bacteria</taxon>
        <taxon>Pseudomonadati</taxon>
        <taxon>Pseudomonadota</taxon>
        <taxon>Alphaproteobacteria</taxon>
        <taxon>Hyphomicrobiales</taxon>
        <taxon>Rhizobiaceae</taxon>
        <taxon>Rhizobium/Agrobacterium group</taxon>
        <taxon>Rhizobium</taxon>
    </lineage>
</organism>
<gene>
    <name evidence="6" type="ORF">GR212_35460</name>
</gene>
<proteinExistence type="inferred from homology"/>
<comment type="similarity">
    <text evidence="1">Belongs to the SCO1/2 family.</text>
</comment>
<dbReference type="Gene3D" id="3.40.30.10">
    <property type="entry name" value="Glutaredoxin"/>
    <property type="match status" value="1"/>
</dbReference>
<protein>
    <submittedName>
        <fullName evidence="6">Redoxin domain-containing protein</fullName>
    </submittedName>
</protein>
<keyword evidence="4" id="KW-1015">Disulfide bond</keyword>
<dbReference type="SUPFAM" id="SSF52833">
    <property type="entry name" value="Thioredoxin-like"/>
    <property type="match status" value="1"/>
</dbReference>
<feature type="binding site" evidence="3">
    <location>
        <position position="163"/>
    </location>
    <ligand>
        <name>Cu cation</name>
        <dbReference type="ChEBI" id="CHEBI:23378"/>
    </ligand>
</feature>
<name>A0A6L9ULX5_9HYPH</name>
<reference evidence="6 7" key="1">
    <citation type="submission" date="2019-12" db="EMBL/GenBank/DDBJ databases">
        <title>Rhizobium genotypes associated with high levels of biological nitrogen fixation by grain legumes in a temperate-maritime cropping system.</title>
        <authorList>
            <person name="Maluk M."/>
            <person name="Francesc Ferrando Molina F."/>
            <person name="Lopez Del Egido L."/>
            <person name="Lafos M."/>
            <person name="Langarica-Fuentes A."/>
            <person name="Gebre Yohannes G."/>
            <person name="Young M.W."/>
            <person name="Martin P."/>
            <person name="Gantlett R."/>
            <person name="Kenicer G."/>
            <person name="Hawes C."/>
            <person name="Begg G.S."/>
            <person name="Quilliam R.S."/>
            <person name="Squire G.R."/>
            <person name="Poole P.S."/>
            <person name="Young P.W."/>
            <person name="Iannetta P.M."/>
            <person name="James E.K."/>
        </authorList>
    </citation>
    <scope>NUCLEOTIDE SEQUENCE [LARGE SCALE GENOMIC DNA]</scope>
    <source>
        <strain evidence="6 7">JHI1118</strain>
    </source>
</reference>
<dbReference type="RefSeq" id="WP_163994561.1">
    <property type="nucleotide sequence ID" value="NZ_WUEY01000041.1"/>
</dbReference>
<evidence type="ECO:0000256" key="2">
    <source>
        <dbReference type="ARBA" id="ARBA00023008"/>
    </source>
</evidence>
<feature type="binding site" evidence="3">
    <location>
        <position position="74"/>
    </location>
    <ligand>
        <name>Cu cation</name>
        <dbReference type="ChEBI" id="CHEBI:23378"/>
    </ligand>
</feature>
<evidence type="ECO:0000256" key="1">
    <source>
        <dbReference type="ARBA" id="ARBA00010996"/>
    </source>
</evidence>